<dbReference type="AlphaFoldDB" id="A0A2M8M045"/>
<organism evidence="3 4">
    <name type="scientific">Streptomyces carminius</name>
    <dbReference type="NCBI Taxonomy" id="2665496"/>
    <lineage>
        <taxon>Bacteria</taxon>
        <taxon>Bacillati</taxon>
        <taxon>Actinomycetota</taxon>
        <taxon>Actinomycetes</taxon>
        <taxon>Kitasatosporales</taxon>
        <taxon>Streptomycetaceae</taxon>
        <taxon>Streptomyces</taxon>
    </lineage>
</organism>
<dbReference type="EMBL" id="PGGW01000040">
    <property type="protein sequence ID" value="PJE97572.1"/>
    <property type="molecule type" value="Genomic_DNA"/>
</dbReference>
<feature type="region of interest" description="Disordered" evidence="1">
    <location>
        <begin position="109"/>
        <end position="170"/>
    </location>
</feature>
<comment type="caution">
    <text evidence="3">The sequence shown here is derived from an EMBL/GenBank/DDBJ whole genome shotgun (WGS) entry which is preliminary data.</text>
</comment>
<evidence type="ECO:0000313" key="3">
    <source>
        <dbReference type="EMBL" id="PJE97572.1"/>
    </source>
</evidence>
<sequence>MPDGLLLGLLGFLLAVTTACWTATGLAGLLAHGAWPPGTTFTRTPPAMRALLAEPSDLAAAWPDAPAEALPGPGLFWGVLIGELMVLTVLAVFTAGTVARWRAVRAARRANARRGPVEEAPAAAVSAPRAAPSPEPPHHEVPIPAAPPGPPSPAPPPAPSAPPAPEPAVRARPVPEAFAGPPAGVVYGHGREHADRAADALRAAPGPALVVTADPALWADTVGARAKLGPVLLYDPGQLTDAPARLRWSPHQGCEERRTAASRAAALLAPVRSPARSEATTHSAAETLLGCWLHAAAVAGEPFRQVHRWASATAGSSTEAVHILRTHPRAASGAAGELEATLIAHPERRDAAVRLVRGALASLSQLHVRNACTAPRTDSAALESFAAEGGTLYVMGESVEDPRRAPGTMPLLTALTASVVEHGRRMAAGSSAGRLDPPLTLVLDNVASVAPIPQLPELLTSGETVGMPTLALLRSEDQARVWWPRLAEAGPTPSRPVP</sequence>
<evidence type="ECO:0000256" key="1">
    <source>
        <dbReference type="SAM" id="MobiDB-lite"/>
    </source>
</evidence>
<protein>
    <submittedName>
        <fullName evidence="3">Type VI secretion protein</fullName>
    </submittedName>
</protein>
<name>A0A2M8M045_9ACTN</name>
<evidence type="ECO:0000313" key="4">
    <source>
        <dbReference type="Proteomes" id="UP000230407"/>
    </source>
</evidence>
<keyword evidence="2" id="KW-1133">Transmembrane helix</keyword>
<dbReference type="Proteomes" id="UP000230407">
    <property type="component" value="Unassembled WGS sequence"/>
</dbReference>
<feature type="compositionally biased region" description="Low complexity" evidence="1">
    <location>
        <begin position="118"/>
        <end position="132"/>
    </location>
</feature>
<reference evidence="3 4" key="1">
    <citation type="submission" date="2017-11" db="EMBL/GenBank/DDBJ databases">
        <title>Streptomyces carmine sp. nov., a novel actinomycete isolated from Sophora alopecuroides in Xinjiang, China.</title>
        <authorList>
            <person name="Wang Y."/>
            <person name="Luo X."/>
            <person name="Wan C."/>
            <person name="Zhang L."/>
        </authorList>
    </citation>
    <scope>NUCLEOTIDE SEQUENCE [LARGE SCALE GENOMIC DNA]</scope>
    <source>
        <strain evidence="3 4">TRM SA0054</strain>
    </source>
</reference>
<feature type="compositionally biased region" description="Pro residues" evidence="1">
    <location>
        <begin position="144"/>
        <end position="166"/>
    </location>
</feature>
<feature type="transmembrane region" description="Helical" evidence="2">
    <location>
        <begin position="75"/>
        <end position="99"/>
    </location>
</feature>
<proteinExistence type="predicted"/>
<evidence type="ECO:0000256" key="2">
    <source>
        <dbReference type="SAM" id="Phobius"/>
    </source>
</evidence>
<keyword evidence="2" id="KW-0472">Membrane</keyword>
<gene>
    <name evidence="3" type="ORF">CUT44_12880</name>
</gene>
<accession>A0A2M8M045</accession>
<keyword evidence="4" id="KW-1185">Reference proteome</keyword>
<keyword evidence="2" id="KW-0812">Transmembrane</keyword>